<dbReference type="InterPro" id="IPR036291">
    <property type="entry name" value="NAD(P)-bd_dom_sf"/>
</dbReference>
<keyword evidence="3" id="KW-0134">Cell wall</keyword>
<dbReference type="Gene3D" id="3.40.50.720">
    <property type="entry name" value="NAD(P)-binding Rossmann-like Domain"/>
    <property type="match status" value="1"/>
</dbReference>
<dbReference type="Proteomes" id="UP000274907">
    <property type="component" value="Unassembled WGS sequence"/>
</dbReference>
<evidence type="ECO:0000256" key="4">
    <source>
        <dbReference type="ARBA" id="ARBA00023002"/>
    </source>
</evidence>
<reference evidence="8 9" key="1">
    <citation type="submission" date="2018-12" db="EMBL/GenBank/DDBJ databases">
        <title>YIM 101343 draft genome.</title>
        <authorList>
            <person name="Chen X."/>
        </authorList>
    </citation>
    <scope>NUCLEOTIDE SEQUENCE [LARGE SCALE GENOMIC DNA]</scope>
    <source>
        <strain evidence="8 9">YIM 101343</strain>
    </source>
</reference>
<dbReference type="PROSITE" id="PS00061">
    <property type="entry name" value="ADH_SHORT"/>
    <property type="match status" value="1"/>
</dbReference>
<keyword evidence="3" id="KW-0964">Secreted</keyword>
<sequence>MNNMDFAGQTIIITGAGSGIGRATALLLARRGAHVFIADISDNADQVAEEITTAGGQATAVIGDISDRAVVDALVAQAADTGGRLGLVNNAGIMDRFAGAADTDDETWERCLRINLTAPFLLTRAVLPHMRQAGGGAIVNVGSAASLRGAAAGAAYTASKHGVAGLTKNTAYTYGRENIRCNLIAPGGVETNIMATSATETQIDPAHGLAALTPIHQSALRQASAEELAGPIVFLLSDAASDVNGVILPVDGGWAAG</sequence>
<dbReference type="RefSeq" id="WP_126119604.1">
    <property type="nucleotide sequence ID" value="NZ_RXHJ01000002.1"/>
</dbReference>
<dbReference type="InterPro" id="IPR050259">
    <property type="entry name" value="SDR"/>
</dbReference>
<dbReference type="FunFam" id="3.40.50.720:FF:000084">
    <property type="entry name" value="Short-chain dehydrogenase reductase"/>
    <property type="match status" value="1"/>
</dbReference>
<accession>A0A430I127</accession>
<dbReference type="InterPro" id="IPR020904">
    <property type="entry name" value="Sc_DH/Rdtase_CS"/>
</dbReference>
<evidence type="ECO:0000313" key="9">
    <source>
        <dbReference type="Proteomes" id="UP000274907"/>
    </source>
</evidence>
<proteinExistence type="inferred from homology"/>
<evidence type="ECO:0000313" key="8">
    <source>
        <dbReference type="EMBL" id="RSZ65508.1"/>
    </source>
</evidence>
<evidence type="ECO:0000256" key="2">
    <source>
        <dbReference type="ARBA" id="ARBA00006484"/>
    </source>
</evidence>
<dbReference type="EMBL" id="RXHJ01000002">
    <property type="protein sequence ID" value="RSZ65508.1"/>
    <property type="molecule type" value="Genomic_DNA"/>
</dbReference>
<dbReference type="PRINTS" id="PR00080">
    <property type="entry name" value="SDRFAMILY"/>
</dbReference>
<gene>
    <name evidence="8" type="ORF">EAH68_01765</name>
</gene>
<comment type="caution">
    <text evidence="8">The sequence shown here is derived from an EMBL/GenBank/DDBJ whole genome shotgun (WGS) entry which is preliminary data.</text>
</comment>
<evidence type="ECO:0000256" key="5">
    <source>
        <dbReference type="ARBA" id="ARBA00040781"/>
    </source>
</evidence>
<dbReference type="OrthoDB" id="9786435at2"/>
<dbReference type="GO" id="GO:0032787">
    <property type="term" value="P:monocarboxylic acid metabolic process"/>
    <property type="evidence" value="ECO:0007669"/>
    <property type="project" value="UniProtKB-ARBA"/>
</dbReference>
<organism evidence="8 9">
    <name type="scientific">Corynebacterium hylobatis</name>
    <dbReference type="NCBI Taxonomy" id="1859290"/>
    <lineage>
        <taxon>Bacteria</taxon>
        <taxon>Bacillati</taxon>
        <taxon>Actinomycetota</taxon>
        <taxon>Actinomycetes</taxon>
        <taxon>Mycobacteriales</taxon>
        <taxon>Corynebacteriaceae</taxon>
        <taxon>Corynebacterium</taxon>
    </lineage>
</organism>
<dbReference type="GO" id="GO:0004316">
    <property type="term" value="F:3-oxoacyl-[acyl-carrier-protein] reductase (NADPH) activity"/>
    <property type="evidence" value="ECO:0007669"/>
    <property type="project" value="UniProtKB-EC"/>
</dbReference>
<evidence type="ECO:0000256" key="6">
    <source>
        <dbReference type="ARBA" id="ARBA00047400"/>
    </source>
</evidence>
<protein>
    <recommendedName>
        <fullName evidence="5">3-oxoacyl-[acyl-carrier-protein] reductase MabA</fullName>
    </recommendedName>
</protein>
<dbReference type="SUPFAM" id="SSF51735">
    <property type="entry name" value="NAD(P)-binding Rossmann-fold domains"/>
    <property type="match status" value="1"/>
</dbReference>
<dbReference type="PRINTS" id="PR00081">
    <property type="entry name" value="GDHRDH"/>
</dbReference>
<comment type="similarity">
    <text evidence="2 7">Belongs to the short-chain dehydrogenases/reductases (SDR) family.</text>
</comment>
<evidence type="ECO:0000256" key="7">
    <source>
        <dbReference type="RuleBase" id="RU000363"/>
    </source>
</evidence>
<evidence type="ECO:0000256" key="3">
    <source>
        <dbReference type="ARBA" id="ARBA00022512"/>
    </source>
</evidence>
<dbReference type="InterPro" id="IPR002347">
    <property type="entry name" value="SDR_fam"/>
</dbReference>
<name>A0A430I127_9CORY</name>
<dbReference type="PANTHER" id="PTHR42879">
    <property type="entry name" value="3-OXOACYL-(ACYL-CARRIER-PROTEIN) REDUCTASE"/>
    <property type="match status" value="1"/>
</dbReference>
<dbReference type="CDD" id="cd05233">
    <property type="entry name" value="SDR_c"/>
    <property type="match status" value="1"/>
</dbReference>
<dbReference type="PANTHER" id="PTHR42879:SF2">
    <property type="entry name" value="3-OXOACYL-[ACYL-CARRIER-PROTEIN] REDUCTASE FABG"/>
    <property type="match status" value="1"/>
</dbReference>
<comment type="subcellular location">
    <subcellularLocation>
        <location evidence="1">Secreted</location>
        <location evidence="1">Cell wall</location>
    </subcellularLocation>
</comment>
<comment type="catalytic activity">
    <reaction evidence="6">
        <text>a (3R)-hydroxyacyl-[ACP] + NADP(+) = a 3-oxoacyl-[ACP] + NADPH + H(+)</text>
        <dbReference type="Rhea" id="RHEA:17397"/>
        <dbReference type="Rhea" id="RHEA-COMP:9916"/>
        <dbReference type="Rhea" id="RHEA-COMP:9945"/>
        <dbReference type="ChEBI" id="CHEBI:15378"/>
        <dbReference type="ChEBI" id="CHEBI:57783"/>
        <dbReference type="ChEBI" id="CHEBI:58349"/>
        <dbReference type="ChEBI" id="CHEBI:78776"/>
        <dbReference type="ChEBI" id="CHEBI:78827"/>
        <dbReference type="EC" id="1.1.1.100"/>
    </reaction>
    <physiologicalReaction direction="right-to-left" evidence="6">
        <dbReference type="Rhea" id="RHEA:17399"/>
    </physiologicalReaction>
</comment>
<dbReference type="AlphaFoldDB" id="A0A430I127"/>
<keyword evidence="9" id="KW-1185">Reference proteome</keyword>
<evidence type="ECO:0000256" key="1">
    <source>
        <dbReference type="ARBA" id="ARBA00004191"/>
    </source>
</evidence>
<dbReference type="Pfam" id="PF00106">
    <property type="entry name" value="adh_short"/>
    <property type="match status" value="1"/>
</dbReference>
<keyword evidence="4" id="KW-0560">Oxidoreductase</keyword>